<dbReference type="AlphaFoldDB" id="A0A9W4TJC7"/>
<dbReference type="PANTHER" id="PTHR43394:SF1">
    <property type="entry name" value="ATP-BINDING CASSETTE SUB-FAMILY B MEMBER 10, MITOCHONDRIAL"/>
    <property type="match status" value="1"/>
</dbReference>
<dbReference type="FunFam" id="3.40.50.300:FF:000221">
    <property type="entry name" value="Multidrug ABC transporter ATP-binding protein"/>
    <property type="match status" value="1"/>
</dbReference>
<keyword evidence="7 14" id="KW-0067">ATP-binding</keyword>
<feature type="domain" description="ABC transporter" evidence="11">
    <location>
        <begin position="489"/>
        <end position="724"/>
    </location>
</feature>
<dbReference type="InterPro" id="IPR003439">
    <property type="entry name" value="ABC_transporter-like_ATP-bd"/>
</dbReference>
<dbReference type="PANTHER" id="PTHR43394">
    <property type="entry name" value="ATP-DEPENDENT PERMEASE MDL1, MITOCHONDRIAL"/>
    <property type="match status" value="1"/>
</dbReference>
<dbReference type="GO" id="GO:0015421">
    <property type="term" value="F:ABC-type oligopeptide transporter activity"/>
    <property type="evidence" value="ECO:0007669"/>
    <property type="project" value="TreeGrafter"/>
</dbReference>
<reference evidence="14" key="1">
    <citation type="submission" date="2022-09" db="EMBL/GenBank/DDBJ databases">
        <authorList>
            <person name="Duchaud E."/>
        </authorList>
    </citation>
    <scope>NUCLEOTIDE SEQUENCE</scope>
    <source>
        <strain evidence="14">TRV642</strain>
    </source>
</reference>
<keyword evidence="2" id="KW-0813">Transport</keyword>
<dbReference type="EC" id="3.4.22.-" evidence="14"/>
<dbReference type="Proteomes" id="UP001152749">
    <property type="component" value="Chromosome"/>
</dbReference>
<gene>
    <name evidence="14" type="primary">lagD</name>
    <name evidence="14" type="ORF">TRV642_3914</name>
</gene>
<evidence type="ECO:0000313" key="14">
    <source>
        <dbReference type="EMBL" id="CAI2768647.1"/>
    </source>
</evidence>
<dbReference type="Pfam" id="PF03412">
    <property type="entry name" value="Peptidase_C39"/>
    <property type="match status" value="1"/>
</dbReference>
<dbReference type="PROSITE" id="PS50893">
    <property type="entry name" value="ABC_TRANSPORTER_2"/>
    <property type="match status" value="1"/>
</dbReference>
<comment type="subcellular location">
    <subcellularLocation>
        <location evidence="1">Cell membrane</location>
        <topology evidence="1">Multi-pass membrane protein</topology>
    </subcellularLocation>
</comment>
<evidence type="ECO:0000256" key="4">
    <source>
        <dbReference type="ARBA" id="ARBA00022692"/>
    </source>
</evidence>
<feature type="transmembrane region" description="Helical" evidence="10">
    <location>
        <begin position="206"/>
        <end position="222"/>
    </location>
</feature>
<feature type="transmembrane region" description="Helical" evidence="10">
    <location>
        <begin position="172"/>
        <end position="194"/>
    </location>
</feature>
<evidence type="ECO:0000259" key="11">
    <source>
        <dbReference type="PROSITE" id="PS50893"/>
    </source>
</evidence>
<name>A0A9W4TJC7_9FLAO</name>
<dbReference type="GO" id="GO:0016887">
    <property type="term" value="F:ATP hydrolysis activity"/>
    <property type="evidence" value="ECO:0007669"/>
    <property type="project" value="InterPro"/>
</dbReference>
<dbReference type="Gene3D" id="3.90.70.10">
    <property type="entry name" value="Cysteine proteinases"/>
    <property type="match status" value="1"/>
</dbReference>
<evidence type="ECO:0000256" key="3">
    <source>
        <dbReference type="ARBA" id="ARBA00022475"/>
    </source>
</evidence>
<organism evidence="14 15">
    <name type="scientific">Flavobacterium collinsii</name>
    <dbReference type="NCBI Taxonomy" id="1114861"/>
    <lineage>
        <taxon>Bacteria</taxon>
        <taxon>Pseudomonadati</taxon>
        <taxon>Bacteroidota</taxon>
        <taxon>Flavobacteriia</taxon>
        <taxon>Flavobacteriales</taxon>
        <taxon>Flavobacteriaceae</taxon>
        <taxon>Flavobacterium</taxon>
    </lineage>
</organism>
<dbReference type="InterPro" id="IPR039421">
    <property type="entry name" value="Type_1_exporter"/>
</dbReference>
<dbReference type="RefSeq" id="WP_263361227.1">
    <property type="nucleotide sequence ID" value="NZ_OX336425.1"/>
</dbReference>
<keyword evidence="9 10" id="KW-0472">Membrane</keyword>
<dbReference type="EMBL" id="OX336425">
    <property type="protein sequence ID" value="CAI2768647.1"/>
    <property type="molecule type" value="Genomic_DNA"/>
</dbReference>
<feature type="transmembrane region" description="Helical" evidence="10">
    <location>
        <begin position="312"/>
        <end position="331"/>
    </location>
</feature>
<dbReference type="KEGG" id="fcs:TRV642_3914"/>
<dbReference type="PROSITE" id="PS50929">
    <property type="entry name" value="ABC_TM1F"/>
    <property type="match status" value="1"/>
</dbReference>
<keyword evidence="5" id="KW-0547">Nucleotide-binding</keyword>
<feature type="domain" description="Peptidase C39" evidence="13">
    <location>
        <begin position="9"/>
        <end position="128"/>
    </location>
</feature>
<evidence type="ECO:0000256" key="7">
    <source>
        <dbReference type="ARBA" id="ARBA00022840"/>
    </source>
</evidence>
<keyword evidence="4 10" id="KW-0812">Transmembrane</keyword>
<evidence type="ECO:0000259" key="12">
    <source>
        <dbReference type="PROSITE" id="PS50929"/>
    </source>
</evidence>
<dbReference type="GO" id="GO:0008233">
    <property type="term" value="F:peptidase activity"/>
    <property type="evidence" value="ECO:0007669"/>
    <property type="project" value="InterPro"/>
</dbReference>
<sequence length="730" mass="82763">MISFPFYKQADHKDCGPTCLKIIAKHYDKTINIQELRDFSETTREGSNLLFLSDAAEKIGFRTLGAMLGAEELNEVPLPCILHWNKNHYVVLYKIKKNTYYISDPAFGLIEYNKEDFIKFWIGNNADESTQEGIALLIEVTPKFFQSDFDKEDNRGLGFGLLSQYVLRYKSFLIQLSIGLLASTLLQLIFPFLTQSIVDVGIQNQNIHFIYLILFAQLFLFAGRTGLELIRSWILLHLSTRINISLISDFFIKLMNLPISFFDVRMTGDIMQRINDHHRIEKILTTSSLNVLFSTINMFVMGGVLAYFNLKIFFVFFAGSVLYFGWITLFLKRREVLDYKRFAEVSSEQSKVMELINGMQEIKLHNAEKQKRWGWEYIQARLFRVSIKGLVLEQTQTIGSSVINELKNIFIIFLSAKLVIDGSITLGMMLAISSIVGSLNGPITQLIEFVRELQDAKISLARLSEIHEKEDETQQEVYQTSDVPFDSDIDINNLSYRYLGSDIPVLEDLTLKIPANKVTAIVGVSGSGKTTLMKLLLKFYEPEKGEVNIGNAQLKNISQKAWRSNIGAVMQEGFIFSDTIANNIAIGVDKVDKERLVYAADVANIKEYITGLPLGYNTKIGGEGLGMSTGQKQRLLIARAVYKNPEILFFDEATSALDANNEKEIMQKLDIFFKDKTVVVIAHRLSTVMNADQIVVLDKGKIIEIGSHSVLVEQKGNYFELVKNQLQLGN</sequence>
<protein>
    <submittedName>
        <fullName evidence="14">Lactococcin-G-processing and transport ATP-binding protein LagD</fullName>
        <ecNumber evidence="14">3.4.22.-</ecNumber>
    </submittedName>
</protein>
<keyword evidence="8 10" id="KW-1133">Transmembrane helix</keyword>
<dbReference type="GO" id="GO:0005886">
    <property type="term" value="C:plasma membrane"/>
    <property type="evidence" value="ECO:0007669"/>
    <property type="project" value="UniProtKB-SubCell"/>
</dbReference>
<dbReference type="CDD" id="cd18571">
    <property type="entry name" value="ABC_6TM_peptidase_like"/>
    <property type="match status" value="1"/>
</dbReference>
<evidence type="ECO:0000256" key="5">
    <source>
        <dbReference type="ARBA" id="ARBA00022741"/>
    </source>
</evidence>
<keyword evidence="3" id="KW-1003">Cell membrane</keyword>
<dbReference type="InterPro" id="IPR005074">
    <property type="entry name" value="Peptidase_C39"/>
</dbReference>
<evidence type="ECO:0000256" key="10">
    <source>
        <dbReference type="SAM" id="Phobius"/>
    </source>
</evidence>
<dbReference type="SUPFAM" id="SSF52540">
    <property type="entry name" value="P-loop containing nucleoside triphosphate hydrolases"/>
    <property type="match status" value="1"/>
</dbReference>
<dbReference type="SUPFAM" id="SSF90123">
    <property type="entry name" value="ABC transporter transmembrane region"/>
    <property type="match status" value="1"/>
</dbReference>
<proteinExistence type="predicted"/>
<feature type="transmembrane region" description="Helical" evidence="10">
    <location>
        <begin position="283"/>
        <end position="306"/>
    </location>
</feature>
<keyword evidence="6 14" id="KW-0378">Hydrolase</keyword>
<dbReference type="Pfam" id="PF00664">
    <property type="entry name" value="ABC_membrane"/>
    <property type="match status" value="1"/>
</dbReference>
<evidence type="ECO:0000256" key="6">
    <source>
        <dbReference type="ARBA" id="ARBA00022801"/>
    </source>
</evidence>
<feature type="domain" description="ABC transmembrane type-1" evidence="12">
    <location>
        <begin position="178"/>
        <end position="455"/>
    </location>
</feature>
<dbReference type="InterPro" id="IPR036640">
    <property type="entry name" value="ABC1_TM_sf"/>
</dbReference>
<dbReference type="Gene3D" id="3.40.50.300">
    <property type="entry name" value="P-loop containing nucleotide triphosphate hydrolases"/>
    <property type="match status" value="1"/>
</dbReference>
<feature type="transmembrane region" description="Helical" evidence="10">
    <location>
        <begin position="242"/>
        <end position="262"/>
    </location>
</feature>
<accession>A0A9W4TJC7</accession>
<dbReference type="CDD" id="cd02418">
    <property type="entry name" value="Peptidase_C39B"/>
    <property type="match status" value="1"/>
</dbReference>
<dbReference type="InterPro" id="IPR003593">
    <property type="entry name" value="AAA+_ATPase"/>
</dbReference>
<dbReference type="GO" id="GO:0005524">
    <property type="term" value="F:ATP binding"/>
    <property type="evidence" value="ECO:0007669"/>
    <property type="project" value="UniProtKB-KW"/>
</dbReference>
<dbReference type="Pfam" id="PF00005">
    <property type="entry name" value="ABC_tran"/>
    <property type="match status" value="1"/>
</dbReference>
<dbReference type="InterPro" id="IPR027417">
    <property type="entry name" value="P-loop_NTPase"/>
</dbReference>
<evidence type="ECO:0000256" key="2">
    <source>
        <dbReference type="ARBA" id="ARBA00022448"/>
    </source>
</evidence>
<evidence type="ECO:0000256" key="9">
    <source>
        <dbReference type="ARBA" id="ARBA00023136"/>
    </source>
</evidence>
<evidence type="ECO:0000256" key="8">
    <source>
        <dbReference type="ARBA" id="ARBA00022989"/>
    </source>
</evidence>
<dbReference type="InterPro" id="IPR011527">
    <property type="entry name" value="ABC1_TM_dom"/>
</dbReference>
<feature type="transmembrane region" description="Helical" evidence="10">
    <location>
        <begin position="409"/>
        <end position="432"/>
    </location>
</feature>
<evidence type="ECO:0000259" key="13">
    <source>
        <dbReference type="PROSITE" id="PS50990"/>
    </source>
</evidence>
<evidence type="ECO:0000313" key="15">
    <source>
        <dbReference type="Proteomes" id="UP001152749"/>
    </source>
</evidence>
<dbReference type="SMART" id="SM00382">
    <property type="entry name" value="AAA"/>
    <property type="match status" value="1"/>
</dbReference>
<evidence type="ECO:0000256" key="1">
    <source>
        <dbReference type="ARBA" id="ARBA00004651"/>
    </source>
</evidence>
<dbReference type="Gene3D" id="1.20.1560.10">
    <property type="entry name" value="ABC transporter type 1, transmembrane domain"/>
    <property type="match status" value="1"/>
</dbReference>
<dbReference type="GO" id="GO:0006508">
    <property type="term" value="P:proteolysis"/>
    <property type="evidence" value="ECO:0007669"/>
    <property type="project" value="InterPro"/>
</dbReference>
<dbReference type="PROSITE" id="PS50990">
    <property type="entry name" value="PEPTIDASE_C39"/>
    <property type="match status" value="1"/>
</dbReference>